<evidence type="ECO:0000313" key="3">
    <source>
        <dbReference type="EMBL" id="EOX99578.1"/>
    </source>
</evidence>
<keyword evidence="4" id="KW-1185">Reference proteome</keyword>
<dbReference type="PANTHER" id="PTHR33116">
    <property type="entry name" value="REVERSE TRANSCRIPTASE ZINC-BINDING DOMAIN-CONTAINING PROTEIN-RELATED-RELATED"/>
    <property type="match status" value="1"/>
</dbReference>
<name>A0A061EBA3_THECC</name>
<dbReference type="InterPro" id="IPR026960">
    <property type="entry name" value="RVT-Znf"/>
</dbReference>
<evidence type="ECO:0000259" key="2">
    <source>
        <dbReference type="Pfam" id="PF13966"/>
    </source>
</evidence>
<dbReference type="InterPro" id="IPR036691">
    <property type="entry name" value="Endo/exonu/phosph_ase_sf"/>
</dbReference>
<dbReference type="HOGENOM" id="CLU_546790_0_0_1"/>
<dbReference type="Pfam" id="PF13966">
    <property type="entry name" value="zf-RVT"/>
    <property type="match status" value="1"/>
</dbReference>
<dbReference type="Proteomes" id="UP000026915">
    <property type="component" value="Chromosome 2"/>
</dbReference>
<gene>
    <name evidence="3" type="ORF">TCM_008287</name>
</gene>
<organism evidence="3 4">
    <name type="scientific">Theobroma cacao</name>
    <name type="common">Cacao</name>
    <name type="synonym">Cocoa</name>
    <dbReference type="NCBI Taxonomy" id="3641"/>
    <lineage>
        <taxon>Eukaryota</taxon>
        <taxon>Viridiplantae</taxon>
        <taxon>Streptophyta</taxon>
        <taxon>Embryophyta</taxon>
        <taxon>Tracheophyta</taxon>
        <taxon>Spermatophyta</taxon>
        <taxon>Magnoliopsida</taxon>
        <taxon>eudicotyledons</taxon>
        <taxon>Gunneridae</taxon>
        <taxon>Pentapetalae</taxon>
        <taxon>rosids</taxon>
        <taxon>malvids</taxon>
        <taxon>Malvales</taxon>
        <taxon>Malvaceae</taxon>
        <taxon>Byttnerioideae</taxon>
        <taxon>Theobroma</taxon>
    </lineage>
</organism>
<accession>A0A061EBA3</accession>
<dbReference type="eggNOG" id="KOG1075">
    <property type="taxonomic scope" value="Eukaryota"/>
</dbReference>
<dbReference type="AlphaFoldDB" id="A0A061EBA3"/>
<dbReference type="Gramene" id="EOX99578">
    <property type="protein sequence ID" value="EOX99578"/>
    <property type="gene ID" value="TCM_008287"/>
</dbReference>
<dbReference type="EMBL" id="CM001880">
    <property type="protein sequence ID" value="EOX99578.1"/>
    <property type="molecule type" value="Genomic_DNA"/>
</dbReference>
<evidence type="ECO:0000256" key="1">
    <source>
        <dbReference type="SAM" id="MobiDB-lite"/>
    </source>
</evidence>
<dbReference type="SUPFAM" id="SSF56219">
    <property type="entry name" value="DNase I-like"/>
    <property type="match status" value="1"/>
</dbReference>
<dbReference type="InParanoid" id="A0A061EBA3"/>
<feature type="domain" description="Reverse transcriptase zinc-binding" evidence="2">
    <location>
        <begin position="434"/>
        <end position="498"/>
    </location>
</feature>
<feature type="region of interest" description="Disordered" evidence="1">
    <location>
        <begin position="1"/>
        <end position="22"/>
    </location>
</feature>
<protein>
    <recommendedName>
        <fullName evidence="2">Reverse transcriptase zinc-binding domain-containing protein</fullName>
    </recommendedName>
</protein>
<evidence type="ECO:0000313" key="4">
    <source>
        <dbReference type="Proteomes" id="UP000026915"/>
    </source>
</evidence>
<proteinExistence type="predicted"/>
<dbReference type="PANTHER" id="PTHR33116:SF80">
    <property type="entry name" value="REVERSE TRANSCRIPTASE ZINC-BINDING DOMAIN-CONTAINING PROTEIN"/>
    <property type="match status" value="1"/>
</dbReference>
<dbReference type="Gene3D" id="3.60.10.10">
    <property type="entry name" value="Endonuclease/exonuclease/phosphatase"/>
    <property type="match status" value="1"/>
</dbReference>
<sequence>MVMVPTSPNDDLMEGSGENMPLMDEEMNKLGRSKQGEDDKLETEYSGGNILVISTTTCIRESMQGREANWSNSDRGVELPFYASFVYAKCTRFERVLLCNCLRSLVMGIQLPWIVDGDFNVILNRDERLFGAELHGGAMENFATTLLDCGLIDGGFEGNSFTWTNNQESFWKQKLGIKWLVEGECNTKFFHMGVKKKRIKSHIFKIQNSDGSWVDNPDLVKASAVEFFSSLMKSEPNEMASEIFISRLECLVCPISFHLVFFGMFNATWNKITLPSSEGGLDIKGLEDVFEAFSMKLWWKFQTCNNIWSKFMRAKYCYGRIPGYTQPKRHDSQMWKRMLACYLVTEQHMRWKIGKGELFFWYDCWMGDEPLINRFPVFSSSMTQVCYFFNNNEWDVDKLNTMLPEEMVVEILKIPFNTSSTDVAYWVPTSDGDFTTKSAWEIIRQRDLVNSVFNLIWHRCIPLTTSFFLWRLLQNWSPVDLRLKIKGFQLASKCQYCNS</sequence>
<reference evidence="3 4" key="1">
    <citation type="journal article" date="2013" name="Genome Biol.">
        <title>The genome sequence of the most widely cultivated cacao type and its use to identify candidate genes regulating pod color.</title>
        <authorList>
            <person name="Motamayor J.C."/>
            <person name="Mockaitis K."/>
            <person name="Schmutz J."/>
            <person name="Haiminen N."/>
            <person name="Iii D.L."/>
            <person name="Cornejo O."/>
            <person name="Findley S.D."/>
            <person name="Zheng P."/>
            <person name="Utro F."/>
            <person name="Royaert S."/>
            <person name="Saski C."/>
            <person name="Jenkins J."/>
            <person name="Podicheti R."/>
            <person name="Zhao M."/>
            <person name="Scheffler B.E."/>
            <person name="Stack J.C."/>
            <person name="Feltus F.A."/>
            <person name="Mustiga G.M."/>
            <person name="Amores F."/>
            <person name="Phillips W."/>
            <person name="Marelli J.P."/>
            <person name="May G.D."/>
            <person name="Shapiro H."/>
            <person name="Ma J."/>
            <person name="Bustamante C.D."/>
            <person name="Schnell R.J."/>
            <person name="Main D."/>
            <person name="Gilbert D."/>
            <person name="Parida L."/>
            <person name="Kuhn D.N."/>
        </authorList>
    </citation>
    <scope>NUCLEOTIDE SEQUENCE [LARGE SCALE GENOMIC DNA]</scope>
    <source>
        <strain evidence="4">cv. Matina 1-6</strain>
    </source>
</reference>